<dbReference type="InterPro" id="IPR002645">
    <property type="entry name" value="STAS_dom"/>
</dbReference>
<dbReference type="SUPFAM" id="SSF52091">
    <property type="entry name" value="SpoIIaa-like"/>
    <property type="match status" value="1"/>
</dbReference>
<dbReference type="PANTHER" id="PTHR33495:SF2">
    <property type="entry name" value="ANTI-SIGMA FACTOR ANTAGONIST TM_1081-RELATED"/>
    <property type="match status" value="1"/>
</dbReference>
<evidence type="ECO:0000256" key="2">
    <source>
        <dbReference type="RuleBase" id="RU003749"/>
    </source>
</evidence>
<organism evidence="4 5">
    <name type="scientific">Kitasatospora paranensis</name>
    <dbReference type="NCBI Taxonomy" id="258053"/>
    <lineage>
        <taxon>Bacteria</taxon>
        <taxon>Bacillati</taxon>
        <taxon>Actinomycetota</taxon>
        <taxon>Actinomycetes</taxon>
        <taxon>Kitasatosporales</taxon>
        <taxon>Streptomycetaceae</taxon>
        <taxon>Kitasatospora</taxon>
    </lineage>
</organism>
<evidence type="ECO:0000313" key="4">
    <source>
        <dbReference type="EMBL" id="MFC7184921.1"/>
    </source>
</evidence>
<keyword evidence="5" id="KW-1185">Reference proteome</keyword>
<protein>
    <recommendedName>
        <fullName evidence="2">Anti-sigma factor antagonist</fullName>
    </recommendedName>
</protein>
<evidence type="ECO:0000256" key="1">
    <source>
        <dbReference type="ARBA" id="ARBA00009013"/>
    </source>
</evidence>
<dbReference type="InterPro" id="IPR003658">
    <property type="entry name" value="Anti-sigma_ant"/>
</dbReference>
<gene>
    <name evidence="4" type="ORF">ACFQMG_35785</name>
</gene>
<sequence length="130" mass="12977">MTDGQGTAGDGPSGPAVLTVTVEPLADGCRLLPVGELDHDSAGPLREALDDALGGPAAMVAVDCSGLSFCDSTGLNLLLRARLAAESAGRRVVLVDPSPMVARMLEITGAGEIFQVYATVAQAARGASGG</sequence>
<dbReference type="PANTHER" id="PTHR33495">
    <property type="entry name" value="ANTI-SIGMA FACTOR ANTAGONIST TM_1081-RELATED-RELATED"/>
    <property type="match status" value="1"/>
</dbReference>
<accession>A0ABW2G654</accession>
<dbReference type="RefSeq" id="WP_345708660.1">
    <property type="nucleotide sequence ID" value="NZ_BAABKV010000001.1"/>
</dbReference>
<dbReference type="NCBIfam" id="TIGR00377">
    <property type="entry name" value="ant_ant_sig"/>
    <property type="match status" value="1"/>
</dbReference>
<dbReference type="InterPro" id="IPR058548">
    <property type="entry name" value="MlaB-like_STAS"/>
</dbReference>
<name>A0ABW2G654_9ACTN</name>
<dbReference type="Gene3D" id="3.30.750.24">
    <property type="entry name" value="STAS domain"/>
    <property type="match status" value="1"/>
</dbReference>
<dbReference type="Proteomes" id="UP001596435">
    <property type="component" value="Unassembled WGS sequence"/>
</dbReference>
<feature type="domain" description="STAS" evidence="3">
    <location>
        <begin position="35"/>
        <end position="127"/>
    </location>
</feature>
<dbReference type="InterPro" id="IPR036513">
    <property type="entry name" value="STAS_dom_sf"/>
</dbReference>
<comment type="similarity">
    <text evidence="1 2">Belongs to the anti-sigma-factor antagonist family.</text>
</comment>
<dbReference type="PROSITE" id="PS50801">
    <property type="entry name" value="STAS"/>
    <property type="match status" value="1"/>
</dbReference>
<evidence type="ECO:0000313" key="5">
    <source>
        <dbReference type="Proteomes" id="UP001596435"/>
    </source>
</evidence>
<evidence type="ECO:0000259" key="3">
    <source>
        <dbReference type="PROSITE" id="PS50801"/>
    </source>
</evidence>
<dbReference type="Pfam" id="PF13466">
    <property type="entry name" value="STAS_2"/>
    <property type="match status" value="1"/>
</dbReference>
<reference evidence="5" key="1">
    <citation type="journal article" date="2019" name="Int. J. Syst. Evol. Microbiol.">
        <title>The Global Catalogue of Microorganisms (GCM) 10K type strain sequencing project: providing services to taxonomists for standard genome sequencing and annotation.</title>
        <authorList>
            <consortium name="The Broad Institute Genomics Platform"/>
            <consortium name="The Broad Institute Genome Sequencing Center for Infectious Disease"/>
            <person name="Wu L."/>
            <person name="Ma J."/>
        </authorList>
    </citation>
    <scope>NUCLEOTIDE SEQUENCE [LARGE SCALE GENOMIC DNA]</scope>
    <source>
        <strain evidence="5">CGMCC 1.12859</strain>
    </source>
</reference>
<proteinExistence type="inferred from homology"/>
<dbReference type="CDD" id="cd07043">
    <property type="entry name" value="STAS_anti-anti-sigma_factors"/>
    <property type="match status" value="1"/>
</dbReference>
<comment type="caution">
    <text evidence="4">The sequence shown here is derived from an EMBL/GenBank/DDBJ whole genome shotgun (WGS) entry which is preliminary data.</text>
</comment>
<dbReference type="EMBL" id="JBHTAJ010000128">
    <property type="protein sequence ID" value="MFC7184921.1"/>
    <property type="molecule type" value="Genomic_DNA"/>
</dbReference>